<dbReference type="InterPro" id="IPR005467">
    <property type="entry name" value="His_kinase_dom"/>
</dbReference>
<dbReference type="CDD" id="cd16922">
    <property type="entry name" value="HATPase_EvgS-ArcB-TorS-like"/>
    <property type="match status" value="1"/>
</dbReference>
<dbReference type="InterPro" id="IPR035965">
    <property type="entry name" value="PAS-like_dom_sf"/>
</dbReference>
<evidence type="ECO:0000256" key="6">
    <source>
        <dbReference type="ARBA" id="ARBA00023026"/>
    </source>
</evidence>
<feature type="transmembrane region" description="Helical" evidence="9">
    <location>
        <begin position="196"/>
        <end position="220"/>
    </location>
</feature>
<accession>A0A848FAI4</accession>
<dbReference type="SUPFAM" id="SSF55785">
    <property type="entry name" value="PYP-like sensor domain (PAS domain)"/>
    <property type="match status" value="1"/>
</dbReference>
<evidence type="ECO:0000256" key="1">
    <source>
        <dbReference type="ARBA" id="ARBA00000085"/>
    </source>
</evidence>
<feature type="domain" description="PAC" evidence="12">
    <location>
        <begin position="333"/>
        <end position="383"/>
    </location>
</feature>
<dbReference type="PROSITE" id="PS50113">
    <property type="entry name" value="PAC"/>
    <property type="match status" value="1"/>
</dbReference>
<feature type="transmembrane region" description="Helical" evidence="9">
    <location>
        <begin position="161"/>
        <end position="184"/>
    </location>
</feature>
<evidence type="ECO:0000256" key="3">
    <source>
        <dbReference type="ARBA" id="ARBA00022553"/>
    </source>
</evidence>
<feature type="transmembrane region" description="Helical" evidence="9">
    <location>
        <begin position="103"/>
        <end position="122"/>
    </location>
</feature>
<dbReference type="Pfam" id="PF02518">
    <property type="entry name" value="HATPase_c"/>
    <property type="match status" value="1"/>
</dbReference>
<dbReference type="SMART" id="SM00388">
    <property type="entry name" value="HisKA"/>
    <property type="match status" value="1"/>
</dbReference>
<reference evidence="13 14" key="1">
    <citation type="submission" date="2020-04" db="EMBL/GenBank/DDBJ databases">
        <title>Azohydromonas sp. isolated from soil.</title>
        <authorList>
            <person name="Dahal R.H."/>
        </authorList>
    </citation>
    <scope>NUCLEOTIDE SEQUENCE [LARGE SCALE GENOMIC DNA]</scope>
    <source>
        <strain evidence="13 14">G-1-1-14</strain>
    </source>
</reference>
<feature type="transmembrane region" description="Helical" evidence="9">
    <location>
        <begin position="70"/>
        <end position="91"/>
    </location>
</feature>
<evidence type="ECO:0000256" key="9">
    <source>
        <dbReference type="SAM" id="Phobius"/>
    </source>
</evidence>
<keyword evidence="3" id="KW-0597">Phosphoprotein</keyword>
<dbReference type="PRINTS" id="PR00344">
    <property type="entry name" value="BCTRLSENSOR"/>
</dbReference>
<dbReference type="FunFam" id="3.30.565.10:FF:000010">
    <property type="entry name" value="Sensor histidine kinase RcsC"/>
    <property type="match status" value="1"/>
</dbReference>
<evidence type="ECO:0000256" key="8">
    <source>
        <dbReference type="ARBA" id="ARBA00070152"/>
    </source>
</evidence>
<feature type="domain" description="PAS" evidence="11">
    <location>
        <begin position="260"/>
        <end position="330"/>
    </location>
</feature>
<dbReference type="GO" id="GO:0000155">
    <property type="term" value="F:phosphorelay sensor kinase activity"/>
    <property type="evidence" value="ECO:0007669"/>
    <property type="project" value="InterPro"/>
</dbReference>
<keyword evidence="9" id="KW-1133">Transmembrane helix</keyword>
<evidence type="ECO:0000256" key="7">
    <source>
        <dbReference type="ARBA" id="ARBA00058004"/>
    </source>
</evidence>
<keyword evidence="14" id="KW-1185">Reference proteome</keyword>
<keyword evidence="4" id="KW-0732">Signal</keyword>
<dbReference type="PANTHER" id="PTHR45339">
    <property type="entry name" value="HYBRID SIGNAL TRANSDUCTION HISTIDINE KINASE J"/>
    <property type="match status" value="1"/>
</dbReference>
<dbReference type="SMART" id="SM00387">
    <property type="entry name" value="HATPase_c"/>
    <property type="match status" value="1"/>
</dbReference>
<dbReference type="SMART" id="SM00091">
    <property type="entry name" value="PAS"/>
    <property type="match status" value="1"/>
</dbReference>
<feature type="transmembrane region" description="Helical" evidence="9">
    <location>
        <begin position="128"/>
        <end position="149"/>
    </location>
</feature>
<dbReference type="SUPFAM" id="SSF55874">
    <property type="entry name" value="ATPase domain of HSP90 chaperone/DNA topoisomerase II/histidine kinase"/>
    <property type="match status" value="1"/>
</dbReference>
<dbReference type="Gene3D" id="3.30.565.10">
    <property type="entry name" value="Histidine kinase-like ATPase, C-terminal domain"/>
    <property type="match status" value="1"/>
</dbReference>
<evidence type="ECO:0000259" key="10">
    <source>
        <dbReference type="PROSITE" id="PS50109"/>
    </source>
</evidence>
<feature type="transmembrane region" description="Helical" evidence="9">
    <location>
        <begin position="16"/>
        <end position="35"/>
    </location>
</feature>
<evidence type="ECO:0000313" key="13">
    <source>
        <dbReference type="EMBL" id="NML17187.1"/>
    </source>
</evidence>
<comment type="caution">
    <text evidence="13">The sequence shown here is derived from an EMBL/GenBank/DDBJ whole genome shotgun (WGS) entry which is preliminary data.</text>
</comment>
<comment type="function">
    <text evidence="7">Member of the two-component regulatory system BvgS/BvgA. Phosphorylates BvgA via a four-step phosphorelay in response to environmental signals.</text>
</comment>
<name>A0A848FAI4_9BURK</name>
<proteinExistence type="predicted"/>
<protein>
    <recommendedName>
        <fullName evidence="8">Virulence sensor protein BvgS</fullName>
        <ecNumber evidence="2">2.7.13.3</ecNumber>
    </recommendedName>
</protein>
<dbReference type="Proteomes" id="UP000574067">
    <property type="component" value="Unassembled WGS sequence"/>
</dbReference>
<dbReference type="PANTHER" id="PTHR45339:SF5">
    <property type="entry name" value="HISTIDINE KINASE"/>
    <property type="match status" value="1"/>
</dbReference>
<dbReference type="InterPro" id="IPR000700">
    <property type="entry name" value="PAS-assoc_C"/>
</dbReference>
<dbReference type="InterPro" id="IPR004358">
    <property type="entry name" value="Sig_transdc_His_kin-like_C"/>
</dbReference>
<keyword evidence="9" id="KW-0472">Membrane</keyword>
<dbReference type="Gene3D" id="3.30.450.20">
    <property type="entry name" value="PAS domain"/>
    <property type="match status" value="1"/>
</dbReference>
<evidence type="ECO:0000256" key="4">
    <source>
        <dbReference type="ARBA" id="ARBA00022729"/>
    </source>
</evidence>
<evidence type="ECO:0000313" key="14">
    <source>
        <dbReference type="Proteomes" id="UP000574067"/>
    </source>
</evidence>
<keyword evidence="9" id="KW-0812">Transmembrane</keyword>
<comment type="catalytic activity">
    <reaction evidence="1">
        <text>ATP + protein L-histidine = ADP + protein N-phospho-L-histidine.</text>
        <dbReference type="EC" id="2.7.13.3"/>
    </reaction>
</comment>
<dbReference type="PROSITE" id="PS50109">
    <property type="entry name" value="HIS_KIN"/>
    <property type="match status" value="1"/>
</dbReference>
<dbReference type="PROSITE" id="PS50112">
    <property type="entry name" value="PAS"/>
    <property type="match status" value="1"/>
</dbReference>
<organism evidence="13 14">
    <name type="scientific">Azohydromonas caseinilytica</name>
    <dbReference type="NCBI Taxonomy" id="2728836"/>
    <lineage>
        <taxon>Bacteria</taxon>
        <taxon>Pseudomonadati</taxon>
        <taxon>Pseudomonadota</taxon>
        <taxon>Betaproteobacteria</taxon>
        <taxon>Burkholderiales</taxon>
        <taxon>Sphaerotilaceae</taxon>
        <taxon>Azohydromonas</taxon>
    </lineage>
</organism>
<evidence type="ECO:0000256" key="2">
    <source>
        <dbReference type="ARBA" id="ARBA00012438"/>
    </source>
</evidence>
<dbReference type="EMBL" id="JABBFW010000015">
    <property type="protein sequence ID" value="NML17187.1"/>
    <property type="molecule type" value="Genomic_DNA"/>
</dbReference>
<dbReference type="InterPro" id="IPR036097">
    <property type="entry name" value="HisK_dim/P_sf"/>
</dbReference>
<gene>
    <name evidence="13" type="ORF">HHL10_19625</name>
</gene>
<evidence type="ECO:0000259" key="12">
    <source>
        <dbReference type="PROSITE" id="PS50113"/>
    </source>
</evidence>
<dbReference type="InterPro" id="IPR003661">
    <property type="entry name" value="HisK_dim/P_dom"/>
</dbReference>
<dbReference type="Pfam" id="PF13426">
    <property type="entry name" value="PAS_9"/>
    <property type="match status" value="1"/>
</dbReference>
<dbReference type="CDD" id="cd00082">
    <property type="entry name" value="HisKA"/>
    <property type="match status" value="1"/>
</dbReference>
<dbReference type="InterPro" id="IPR000014">
    <property type="entry name" value="PAS"/>
</dbReference>
<feature type="domain" description="Histidine kinase" evidence="10">
    <location>
        <begin position="408"/>
        <end position="629"/>
    </location>
</feature>
<dbReference type="NCBIfam" id="TIGR00229">
    <property type="entry name" value="sensory_box"/>
    <property type="match status" value="1"/>
</dbReference>
<dbReference type="RefSeq" id="WP_169162088.1">
    <property type="nucleotide sequence ID" value="NZ_JABBFW010000015.1"/>
</dbReference>
<dbReference type="InterPro" id="IPR036890">
    <property type="entry name" value="HATPase_C_sf"/>
</dbReference>
<evidence type="ECO:0000256" key="5">
    <source>
        <dbReference type="ARBA" id="ARBA00023012"/>
    </source>
</evidence>
<dbReference type="CDD" id="cd00130">
    <property type="entry name" value="PAS"/>
    <property type="match status" value="1"/>
</dbReference>
<dbReference type="Pfam" id="PF00512">
    <property type="entry name" value="HisKA"/>
    <property type="match status" value="1"/>
</dbReference>
<feature type="transmembrane region" description="Helical" evidence="9">
    <location>
        <begin position="47"/>
        <end position="64"/>
    </location>
</feature>
<sequence>MSLIPFQGPVLDPHTLLFSLSAQGFLMAAVFLSFARAMPLYRAGLVAWSKAMAAVGGAFLLYFFRGQAPLLLSFLLANALVFGLAHWGHVAHARLFEAPPRRAWTLALWAFGMSGVLGAYFLGLPRQAAFITISIAFSAMLGMTAGLLLRSLRQRRSAAMLAATLAYAGLSVAFALRALLGLVGPGEQLQPSSLSLAQLFTLVPGAMLIVFCSICFLTMVHERHKARDLDTMVGRLQAQTGLVAQRTAELEAANASLAERARTIADLYDHAPCGYVSLDIHGSVLELNRTLLRMLDRRHEELAGQALGQFLTPESRQRFYRGMAAVMHKERVMDLELDFVLKDGRDLPTLFSVMVVRGGTGTSLRATLLDASERRQRERQMQTLQQELAHRAEQAEAATRAKSAFLATMSHELRTPLNAVIGLSELLQRKTLPADAAGFIGHIRQAGQQLLELVDDVLDLSRIEAGELRLEARPFELRPLLDAVRALVQPQADAKGLELRFDVPVSLPAQLLGDALRLKQVLINLVGNAVKFTPAGRVALSVHAVAAEGTRVTLGFDVADTGIGIAPEHQARIFEPFTQADGSTTRRFGGSGLGLSIVHKLVTMMGGTLRLHSVPGEGSTFSVTLGFERVEPPALAQDAAGGPA</sequence>
<dbReference type="EC" id="2.7.13.3" evidence="2"/>
<keyword evidence="5" id="KW-0902">Two-component regulatory system</keyword>
<dbReference type="Gene3D" id="1.10.287.130">
    <property type="match status" value="1"/>
</dbReference>
<dbReference type="SUPFAM" id="SSF47384">
    <property type="entry name" value="Homodimeric domain of signal transducing histidine kinase"/>
    <property type="match status" value="1"/>
</dbReference>
<keyword evidence="6" id="KW-0843">Virulence</keyword>
<evidence type="ECO:0000259" key="11">
    <source>
        <dbReference type="PROSITE" id="PS50112"/>
    </source>
</evidence>
<dbReference type="InterPro" id="IPR003594">
    <property type="entry name" value="HATPase_dom"/>
</dbReference>
<dbReference type="AlphaFoldDB" id="A0A848FAI4"/>